<accession>A0A8C8T0I9</accession>
<dbReference type="AlphaFoldDB" id="A0A8C8T0I9"/>
<sequence>MGVVATKLQECNVAGSTGATTQAAKKGEKSKYKVKKPVAVKRFYQGYVKKPTPTKAQTALVKVKKGRKPLRSGHYHRLNEKLNQDVQEEDEKSNDSTTSTSSDDLESQ</sequence>
<evidence type="ECO:0000256" key="1">
    <source>
        <dbReference type="SAM" id="MobiDB-lite"/>
    </source>
</evidence>
<reference evidence="3" key="1">
    <citation type="submission" date="2018-10" db="EMBL/GenBank/DDBJ databases">
        <title>Improved assembly of the deer mouse Peromyscus maniculatus genome.</title>
        <authorList>
            <person name="Lassance J.-M."/>
            <person name="Hoekstra H.E."/>
        </authorList>
    </citation>
    <scope>NUCLEOTIDE SEQUENCE [LARGE SCALE GENOMIC DNA]</scope>
</reference>
<organism evidence="2 3">
    <name type="scientific">Peromyscus maniculatus bairdii</name>
    <name type="common">Prairie deer mouse</name>
    <dbReference type="NCBI Taxonomy" id="230844"/>
    <lineage>
        <taxon>Eukaryota</taxon>
        <taxon>Metazoa</taxon>
        <taxon>Chordata</taxon>
        <taxon>Craniata</taxon>
        <taxon>Vertebrata</taxon>
        <taxon>Euteleostomi</taxon>
        <taxon>Mammalia</taxon>
        <taxon>Eutheria</taxon>
        <taxon>Euarchontoglires</taxon>
        <taxon>Glires</taxon>
        <taxon>Rodentia</taxon>
        <taxon>Myomorpha</taxon>
        <taxon>Muroidea</taxon>
        <taxon>Cricetidae</taxon>
        <taxon>Neotominae</taxon>
        <taxon>Peromyscus</taxon>
    </lineage>
</organism>
<feature type="compositionally biased region" description="Basic residues" evidence="1">
    <location>
        <begin position="62"/>
        <end position="76"/>
    </location>
</feature>
<reference evidence="2" key="2">
    <citation type="submission" date="2025-08" db="UniProtKB">
        <authorList>
            <consortium name="Ensembl"/>
        </authorList>
    </citation>
    <scope>IDENTIFICATION</scope>
</reference>
<keyword evidence="3" id="KW-1185">Reference proteome</keyword>
<dbReference type="GeneTree" id="ENSGT00520000056437"/>
<evidence type="ECO:0000313" key="3">
    <source>
        <dbReference type="Proteomes" id="UP000694547"/>
    </source>
</evidence>
<protein>
    <recommendedName>
        <fullName evidence="4">60S ribosomal protein L6</fullName>
    </recommendedName>
</protein>
<dbReference type="Ensembl" id="ENSPEMT00000002028.2">
    <property type="protein sequence ID" value="ENSPEMP00000001712.2"/>
    <property type="gene ID" value="ENSPEMG00000001538.2"/>
</dbReference>
<name>A0A8C8T0I9_PERMB</name>
<dbReference type="Proteomes" id="UP000694547">
    <property type="component" value="Unassembled WGS sequence"/>
</dbReference>
<reference evidence="2" key="3">
    <citation type="submission" date="2025-09" db="UniProtKB">
        <authorList>
            <consortium name="Ensembl"/>
        </authorList>
    </citation>
    <scope>IDENTIFICATION</scope>
</reference>
<evidence type="ECO:0008006" key="4">
    <source>
        <dbReference type="Google" id="ProtNLM"/>
    </source>
</evidence>
<proteinExistence type="predicted"/>
<evidence type="ECO:0000313" key="2">
    <source>
        <dbReference type="Ensembl" id="ENSPEMP00000001712.2"/>
    </source>
</evidence>
<feature type="region of interest" description="Disordered" evidence="1">
    <location>
        <begin position="58"/>
        <end position="108"/>
    </location>
</feature>